<dbReference type="InterPro" id="IPR008928">
    <property type="entry name" value="6-hairpin_glycosidase_sf"/>
</dbReference>
<protein>
    <recommendedName>
        <fullName evidence="5">Alpha-L-rhamnosidase six-hairpin glycosidase domain-containing protein</fullName>
    </recommendedName>
</protein>
<evidence type="ECO:0000313" key="3">
    <source>
        <dbReference type="EMBL" id="SEG99777.1"/>
    </source>
</evidence>
<dbReference type="Gene3D" id="2.60.420.10">
    <property type="entry name" value="Maltose phosphorylase, domain 3"/>
    <property type="match status" value="1"/>
</dbReference>
<evidence type="ECO:0000313" key="4">
    <source>
        <dbReference type="Proteomes" id="UP000236732"/>
    </source>
</evidence>
<evidence type="ECO:0008006" key="5">
    <source>
        <dbReference type="Google" id="ProtNLM"/>
    </source>
</evidence>
<dbReference type="InterPro" id="IPR012341">
    <property type="entry name" value="6hp_glycosidase-like_sf"/>
</dbReference>
<dbReference type="InterPro" id="IPR054491">
    <property type="entry name" value="MGH1-like_GH"/>
</dbReference>
<feature type="domain" description="Mannosylglycerate hydrolase MGH1-like glycoside hydrolase" evidence="2">
    <location>
        <begin position="90"/>
        <end position="359"/>
    </location>
</feature>
<evidence type="ECO:0000259" key="1">
    <source>
        <dbReference type="Pfam" id="PF03633"/>
    </source>
</evidence>
<sequence>MDILRPVLTCPRPDLVAVYEAALHNLLDVNTIGGIIRAGGGYPAPWTRDASINAWYAASLLSPDAARDTLLAVTGETLVQQDDQWWDQIIWAVAAWNHVVVTGDEDFLARAYPIAAATMEVLDKERLDGRYGLYRGGAVMQDGISGYPEPPNDPGIESSFVLDYPRAHSIMCLSTNAVYAGAHRALARMAAALGADGRPHLARADATRAAVNRWLWREDAGLYGYFLSEDGRLDPHQEALGLAMAILFGVADERRAALIAANTHREPRGVVNVWPHFDRYGPGRPGRHNAICWPMVMGVWGDAMARSGHANRFHETLDDLIGLFGGDGLSEVYNAITGLPDGGWQQGRQWPSEPDQTWSATTMLGLVHHGLFGIRLTPEGMRFSPMMPAHWRDAALNGLRYRDMTLRITVSGGGTTVRSVRLDGREVDLVPATLTGHHDVRLTLG</sequence>
<keyword evidence="4" id="KW-1185">Reference proteome</keyword>
<reference evidence="3 4" key="1">
    <citation type="submission" date="2016-10" db="EMBL/GenBank/DDBJ databases">
        <authorList>
            <person name="de Groot N.N."/>
        </authorList>
    </citation>
    <scope>NUCLEOTIDE SEQUENCE [LARGE SCALE GENOMIC DNA]</scope>
    <source>
        <strain evidence="3 4">CGMCC 4.7037</strain>
    </source>
</reference>
<feature type="domain" description="Glycoside hydrolase family 65 C-terminal" evidence="1">
    <location>
        <begin position="378"/>
        <end position="425"/>
    </location>
</feature>
<dbReference type="InterPro" id="IPR005194">
    <property type="entry name" value="Glyco_hydro_65_C"/>
</dbReference>
<dbReference type="GO" id="GO:0005975">
    <property type="term" value="P:carbohydrate metabolic process"/>
    <property type="evidence" value="ECO:0007669"/>
    <property type="project" value="InterPro"/>
</dbReference>
<dbReference type="SUPFAM" id="SSF48208">
    <property type="entry name" value="Six-hairpin glycosidases"/>
    <property type="match status" value="1"/>
</dbReference>
<gene>
    <name evidence="3" type="ORF">SAMN05444920_11453</name>
</gene>
<organism evidence="3 4">
    <name type="scientific">Nonomuraea solani</name>
    <dbReference type="NCBI Taxonomy" id="1144553"/>
    <lineage>
        <taxon>Bacteria</taxon>
        <taxon>Bacillati</taxon>
        <taxon>Actinomycetota</taxon>
        <taxon>Actinomycetes</taxon>
        <taxon>Streptosporangiales</taxon>
        <taxon>Streptosporangiaceae</taxon>
        <taxon>Nonomuraea</taxon>
    </lineage>
</organism>
<dbReference type="Pfam" id="PF22422">
    <property type="entry name" value="MGH1-like_GH"/>
    <property type="match status" value="1"/>
</dbReference>
<dbReference type="EMBL" id="FNVT01000014">
    <property type="protein sequence ID" value="SEG99777.1"/>
    <property type="molecule type" value="Genomic_DNA"/>
</dbReference>
<dbReference type="Gene3D" id="1.50.10.10">
    <property type="match status" value="1"/>
</dbReference>
<evidence type="ECO:0000259" key="2">
    <source>
        <dbReference type="Pfam" id="PF22422"/>
    </source>
</evidence>
<proteinExistence type="predicted"/>
<dbReference type="Pfam" id="PF03633">
    <property type="entry name" value="Glyco_hydro_65C"/>
    <property type="match status" value="1"/>
</dbReference>
<dbReference type="Proteomes" id="UP000236732">
    <property type="component" value="Unassembled WGS sequence"/>
</dbReference>
<accession>A0A1H6EPK9</accession>
<dbReference type="AlphaFoldDB" id="A0A1H6EPK9"/>
<name>A0A1H6EPK9_9ACTN</name>